<sequence length="84" mass="9537">MAVAEWTSSGGGGEEEDWGVEVRNWDATRYQIILKTIGILFNTAFPLPSFPSLPAYSFLWSTLRRVQGSGFIWSFRLSHPLWTV</sequence>
<gene>
    <name evidence="1" type="ORF">E2C01_050420</name>
</gene>
<proteinExistence type="predicted"/>
<evidence type="ECO:0000313" key="2">
    <source>
        <dbReference type="Proteomes" id="UP000324222"/>
    </source>
</evidence>
<name>A0A5B7GG30_PORTR</name>
<organism evidence="1 2">
    <name type="scientific">Portunus trituberculatus</name>
    <name type="common">Swimming crab</name>
    <name type="synonym">Neptunus trituberculatus</name>
    <dbReference type="NCBI Taxonomy" id="210409"/>
    <lineage>
        <taxon>Eukaryota</taxon>
        <taxon>Metazoa</taxon>
        <taxon>Ecdysozoa</taxon>
        <taxon>Arthropoda</taxon>
        <taxon>Crustacea</taxon>
        <taxon>Multicrustacea</taxon>
        <taxon>Malacostraca</taxon>
        <taxon>Eumalacostraca</taxon>
        <taxon>Eucarida</taxon>
        <taxon>Decapoda</taxon>
        <taxon>Pleocyemata</taxon>
        <taxon>Brachyura</taxon>
        <taxon>Eubrachyura</taxon>
        <taxon>Portunoidea</taxon>
        <taxon>Portunidae</taxon>
        <taxon>Portuninae</taxon>
        <taxon>Portunus</taxon>
    </lineage>
</organism>
<evidence type="ECO:0000313" key="1">
    <source>
        <dbReference type="EMBL" id="MPC56459.1"/>
    </source>
</evidence>
<dbReference type="Proteomes" id="UP000324222">
    <property type="component" value="Unassembled WGS sequence"/>
</dbReference>
<reference evidence="1 2" key="1">
    <citation type="submission" date="2019-05" db="EMBL/GenBank/DDBJ databases">
        <title>Another draft genome of Portunus trituberculatus and its Hox gene families provides insights of decapod evolution.</title>
        <authorList>
            <person name="Jeong J.-H."/>
            <person name="Song I."/>
            <person name="Kim S."/>
            <person name="Choi T."/>
            <person name="Kim D."/>
            <person name="Ryu S."/>
            <person name="Kim W."/>
        </authorList>
    </citation>
    <scope>NUCLEOTIDE SEQUENCE [LARGE SCALE GENOMIC DNA]</scope>
    <source>
        <tissue evidence="1">Muscle</tissue>
    </source>
</reference>
<protein>
    <submittedName>
        <fullName evidence="1">Uncharacterized protein</fullName>
    </submittedName>
</protein>
<dbReference type="EMBL" id="VSRR010013969">
    <property type="protein sequence ID" value="MPC56459.1"/>
    <property type="molecule type" value="Genomic_DNA"/>
</dbReference>
<dbReference type="AlphaFoldDB" id="A0A5B7GG30"/>
<keyword evidence="2" id="KW-1185">Reference proteome</keyword>
<comment type="caution">
    <text evidence="1">The sequence shown here is derived from an EMBL/GenBank/DDBJ whole genome shotgun (WGS) entry which is preliminary data.</text>
</comment>
<accession>A0A5B7GG30</accession>